<name>A0A1M7YSH7_9VIBR</name>
<keyword evidence="2" id="KW-0255">Endonuclease</keyword>
<dbReference type="InterPro" id="IPR011335">
    <property type="entry name" value="Restrct_endonuc-II-like"/>
</dbReference>
<evidence type="ECO:0000256" key="5">
    <source>
        <dbReference type="ARBA" id="ARBA00023204"/>
    </source>
</evidence>
<evidence type="ECO:0000256" key="2">
    <source>
        <dbReference type="ARBA" id="ARBA00022759"/>
    </source>
</evidence>
<dbReference type="Pfam" id="PF03852">
    <property type="entry name" value="Vsr"/>
    <property type="match status" value="1"/>
</dbReference>
<keyword evidence="3" id="KW-0227">DNA damage</keyword>
<evidence type="ECO:0000256" key="6">
    <source>
        <dbReference type="ARBA" id="ARBA00029466"/>
    </source>
</evidence>
<dbReference type="STRING" id="1117707.VQ7734_01313"/>
<protein>
    <submittedName>
        <fullName evidence="7">Very short patch repair protein</fullName>
        <ecNumber evidence="7">3.1.-.-</ecNumber>
    </submittedName>
</protein>
<keyword evidence="5" id="KW-0234">DNA repair</keyword>
<organism evidence="7 8">
    <name type="scientific">Vibrio quintilis</name>
    <dbReference type="NCBI Taxonomy" id="1117707"/>
    <lineage>
        <taxon>Bacteria</taxon>
        <taxon>Pseudomonadati</taxon>
        <taxon>Pseudomonadota</taxon>
        <taxon>Gammaproteobacteria</taxon>
        <taxon>Vibrionales</taxon>
        <taxon>Vibrionaceae</taxon>
        <taxon>Vibrio</taxon>
    </lineage>
</organism>
<dbReference type="GO" id="GO:0004519">
    <property type="term" value="F:endonuclease activity"/>
    <property type="evidence" value="ECO:0007669"/>
    <property type="project" value="UniProtKB-KW"/>
</dbReference>
<evidence type="ECO:0000313" key="8">
    <source>
        <dbReference type="Proteomes" id="UP000184600"/>
    </source>
</evidence>
<dbReference type="NCBIfam" id="TIGR00632">
    <property type="entry name" value="vsr"/>
    <property type="match status" value="1"/>
</dbReference>
<dbReference type="RefSeq" id="WP_200796900.1">
    <property type="nucleotide sequence ID" value="NZ_AP024897.1"/>
</dbReference>
<comment type="similarity">
    <text evidence="6">Belongs to the Vsr family.</text>
</comment>
<dbReference type="EMBL" id="FRFG01000015">
    <property type="protein sequence ID" value="SHO55577.1"/>
    <property type="molecule type" value="Genomic_DNA"/>
</dbReference>
<evidence type="ECO:0000256" key="4">
    <source>
        <dbReference type="ARBA" id="ARBA00022801"/>
    </source>
</evidence>
<evidence type="ECO:0000256" key="1">
    <source>
        <dbReference type="ARBA" id="ARBA00022722"/>
    </source>
</evidence>
<evidence type="ECO:0000256" key="3">
    <source>
        <dbReference type="ARBA" id="ARBA00022763"/>
    </source>
</evidence>
<reference evidence="8" key="1">
    <citation type="submission" date="2016-12" db="EMBL/GenBank/DDBJ databases">
        <authorList>
            <person name="Rodrigo-Torres L."/>
            <person name="Arahal R.D."/>
            <person name="Lucena T."/>
        </authorList>
    </citation>
    <scope>NUCLEOTIDE SEQUENCE [LARGE SCALE GENOMIC DNA]</scope>
</reference>
<dbReference type="Proteomes" id="UP000184600">
    <property type="component" value="Unassembled WGS sequence"/>
</dbReference>
<dbReference type="EC" id="3.1.-.-" evidence="7"/>
<dbReference type="GO" id="GO:0006298">
    <property type="term" value="P:mismatch repair"/>
    <property type="evidence" value="ECO:0007669"/>
    <property type="project" value="InterPro"/>
</dbReference>
<keyword evidence="1" id="KW-0540">Nuclease</keyword>
<proteinExistence type="inferred from homology"/>
<keyword evidence="4 7" id="KW-0378">Hydrolase</keyword>
<dbReference type="AlphaFoldDB" id="A0A1M7YSH7"/>
<evidence type="ECO:0000313" key="7">
    <source>
        <dbReference type="EMBL" id="SHO55577.1"/>
    </source>
</evidence>
<dbReference type="GO" id="GO:0016787">
    <property type="term" value="F:hydrolase activity"/>
    <property type="evidence" value="ECO:0007669"/>
    <property type="project" value="UniProtKB-KW"/>
</dbReference>
<sequence>MQAINTFGEVFVDVHDKATRSKNMKAIKNRDTKPEVKIRSLLHRNGFRFRIAPKTLPGKPDIWMKKWNTAIFIHGCFWHMHDCDFFHLPATRTEFWREKLGGNKLRDQKHVEALKAQGIRVLVIWECALRGKGKLSEAMLLILIKTWLLSGQKSGVIGSDGLRVD</sequence>
<accession>A0A1M7YSH7</accession>
<keyword evidence="8" id="KW-1185">Reference proteome</keyword>
<dbReference type="SUPFAM" id="SSF52980">
    <property type="entry name" value="Restriction endonuclease-like"/>
    <property type="match status" value="1"/>
</dbReference>
<dbReference type="CDD" id="cd00221">
    <property type="entry name" value="Vsr"/>
    <property type="match status" value="1"/>
</dbReference>
<gene>
    <name evidence="7" type="primary">vsr</name>
    <name evidence="7" type="ORF">VQ7734_01313</name>
</gene>
<dbReference type="Gene3D" id="3.40.960.10">
    <property type="entry name" value="VSR Endonuclease"/>
    <property type="match status" value="1"/>
</dbReference>
<dbReference type="InterPro" id="IPR004603">
    <property type="entry name" value="DNA_mismatch_endonuc_vsr"/>
</dbReference>